<accession>A0A0B7B1W4</accession>
<reference evidence="1" key="1">
    <citation type="submission" date="2014-12" db="EMBL/GenBank/DDBJ databases">
        <title>Insight into the proteome of Arion vulgaris.</title>
        <authorList>
            <person name="Aradska J."/>
            <person name="Bulat T."/>
            <person name="Smidak R."/>
            <person name="Sarate P."/>
            <person name="Gangsoo J."/>
            <person name="Sialana F."/>
            <person name="Bilban M."/>
            <person name="Lubec G."/>
        </authorList>
    </citation>
    <scope>NUCLEOTIDE SEQUENCE</scope>
    <source>
        <tissue evidence="1">Skin</tissue>
    </source>
</reference>
<organism evidence="1">
    <name type="scientific">Arion vulgaris</name>
    <dbReference type="NCBI Taxonomy" id="1028688"/>
    <lineage>
        <taxon>Eukaryota</taxon>
        <taxon>Metazoa</taxon>
        <taxon>Spiralia</taxon>
        <taxon>Lophotrochozoa</taxon>
        <taxon>Mollusca</taxon>
        <taxon>Gastropoda</taxon>
        <taxon>Heterobranchia</taxon>
        <taxon>Euthyneura</taxon>
        <taxon>Panpulmonata</taxon>
        <taxon>Eupulmonata</taxon>
        <taxon>Stylommatophora</taxon>
        <taxon>Helicina</taxon>
        <taxon>Arionoidea</taxon>
        <taxon>Arionidae</taxon>
        <taxon>Arion</taxon>
    </lineage>
</organism>
<proteinExistence type="predicted"/>
<dbReference type="AlphaFoldDB" id="A0A0B7B1W4"/>
<evidence type="ECO:0000313" key="1">
    <source>
        <dbReference type="EMBL" id="CEK86100.1"/>
    </source>
</evidence>
<protein>
    <submittedName>
        <fullName evidence="1">Uncharacterized protein</fullName>
    </submittedName>
</protein>
<sequence>MYENTKSQILFSDACLYTHTKTNTGQYHSQGLVNNGPTINETHHLLKMRSLTYEEYKLNRYSNETVT</sequence>
<dbReference type="EMBL" id="HACG01039235">
    <property type="protein sequence ID" value="CEK86100.1"/>
    <property type="molecule type" value="Transcribed_RNA"/>
</dbReference>
<gene>
    <name evidence="1" type="primary">ORF151800</name>
</gene>
<name>A0A0B7B1W4_9EUPU</name>